<reference evidence="1" key="1">
    <citation type="submission" date="2021-01" db="EMBL/GenBank/DDBJ databases">
        <title>Genome sequence of strain Noviherbaspirillum sp. DKR-6.</title>
        <authorList>
            <person name="Chaudhary D.K."/>
        </authorList>
    </citation>
    <scope>NUCLEOTIDE SEQUENCE</scope>
    <source>
        <strain evidence="1">DKR-6</strain>
    </source>
</reference>
<proteinExistence type="predicted"/>
<evidence type="ECO:0000313" key="1">
    <source>
        <dbReference type="EMBL" id="MBK4736776.1"/>
    </source>
</evidence>
<keyword evidence="2" id="KW-1185">Reference proteome</keyword>
<dbReference type="Proteomes" id="UP000622890">
    <property type="component" value="Unassembled WGS sequence"/>
</dbReference>
<sequence length="145" mass="15868">MDTLLDSTDSIDGPRDGTLSSNILEGDWVAYRQHLLEAANQSPRVLNAYGGLLPYKRAGALAYLGRRAQLHGGVCSRIQPRILTSIFVAELGVANETQRFMRYPWLKTLLSLLAEMEKIQDDMAAGANVISLVPPSKVSAVNEAR</sequence>
<accession>A0A934SXB8</accession>
<evidence type="ECO:0000313" key="2">
    <source>
        <dbReference type="Proteomes" id="UP000622890"/>
    </source>
</evidence>
<organism evidence="1 2">
    <name type="scientific">Noviherbaspirillum pedocola</name>
    <dbReference type="NCBI Taxonomy" id="2801341"/>
    <lineage>
        <taxon>Bacteria</taxon>
        <taxon>Pseudomonadati</taxon>
        <taxon>Pseudomonadota</taxon>
        <taxon>Betaproteobacteria</taxon>
        <taxon>Burkholderiales</taxon>
        <taxon>Oxalobacteraceae</taxon>
        <taxon>Noviherbaspirillum</taxon>
    </lineage>
</organism>
<dbReference type="AlphaFoldDB" id="A0A934SXB8"/>
<comment type="caution">
    <text evidence="1">The sequence shown here is derived from an EMBL/GenBank/DDBJ whole genome shotgun (WGS) entry which is preliminary data.</text>
</comment>
<protein>
    <submittedName>
        <fullName evidence="1">Uncharacterized protein</fullName>
    </submittedName>
</protein>
<gene>
    <name evidence="1" type="ORF">JJB74_19290</name>
</gene>
<dbReference type="EMBL" id="JAEPBG010000009">
    <property type="protein sequence ID" value="MBK4736776.1"/>
    <property type="molecule type" value="Genomic_DNA"/>
</dbReference>
<name>A0A934SXB8_9BURK</name>
<dbReference type="RefSeq" id="WP_200594559.1">
    <property type="nucleotide sequence ID" value="NZ_JAEPBG010000009.1"/>
</dbReference>